<name>A0A4R5QEU9_9PROT</name>
<evidence type="ECO:0000313" key="1">
    <source>
        <dbReference type="EMBL" id="TDH61740.1"/>
    </source>
</evidence>
<evidence type="ECO:0000313" key="2">
    <source>
        <dbReference type="Proteomes" id="UP000295096"/>
    </source>
</evidence>
<protein>
    <submittedName>
        <fullName evidence="1">Uncharacterized protein</fullName>
    </submittedName>
</protein>
<proteinExistence type="predicted"/>
<dbReference type="RefSeq" id="WP_133289528.1">
    <property type="nucleotide sequence ID" value="NZ_SMSJ01000018.1"/>
</dbReference>
<keyword evidence="2" id="KW-1185">Reference proteome</keyword>
<comment type="caution">
    <text evidence="1">The sequence shown here is derived from an EMBL/GenBank/DDBJ whole genome shotgun (WGS) entry which is preliminary data.</text>
</comment>
<reference evidence="1 2" key="1">
    <citation type="journal article" date="2016" name="J. Microbiol.">
        <title>Dankookia rubra gen. nov., sp. nov., an alphaproteobacterium isolated from sediment of a shallow stream.</title>
        <authorList>
            <person name="Kim W.H."/>
            <person name="Kim D.H."/>
            <person name="Kang K."/>
            <person name="Ahn T.Y."/>
        </authorList>
    </citation>
    <scope>NUCLEOTIDE SEQUENCE [LARGE SCALE GENOMIC DNA]</scope>
    <source>
        <strain evidence="1 2">JCM30602</strain>
    </source>
</reference>
<accession>A0A4R5QEU9</accession>
<organism evidence="1 2">
    <name type="scientific">Dankookia rubra</name>
    <dbReference type="NCBI Taxonomy" id="1442381"/>
    <lineage>
        <taxon>Bacteria</taxon>
        <taxon>Pseudomonadati</taxon>
        <taxon>Pseudomonadota</taxon>
        <taxon>Alphaproteobacteria</taxon>
        <taxon>Acetobacterales</taxon>
        <taxon>Roseomonadaceae</taxon>
        <taxon>Dankookia</taxon>
    </lineage>
</organism>
<gene>
    <name evidence="1" type="ORF">E2C06_15600</name>
</gene>
<dbReference type="AlphaFoldDB" id="A0A4R5QEU9"/>
<dbReference type="Proteomes" id="UP000295096">
    <property type="component" value="Unassembled WGS sequence"/>
</dbReference>
<dbReference type="EMBL" id="SMSJ01000018">
    <property type="protein sequence ID" value="TDH61740.1"/>
    <property type="molecule type" value="Genomic_DNA"/>
</dbReference>
<sequence>MLGSVVFLVALASLVWLLTRGIPSSDPKASYRRLDGGGYAGTGLRRMNGGGYAGGGGSGDSSSCGDGGSCS</sequence>